<keyword evidence="2" id="KW-1185">Reference proteome</keyword>
<dbReference type="Proteomes" id="UP000187406">
    <property type="component" value="Unassembled WGS sequence"/>
</dbReference>
<dbReference type="SUPFAM" id="SSF56219">
    <property type="entry name" value="DNase I-like"/>
    <property type="match status" value="1"/>
</dbReference>
<accession>A0A1Q3DJ16</accession>
<name>A0A1Q3DJ16_CEPFO</name>
<dbReference type="InterPro" id="IPR036691">
    <property type="entry name" value="Endo/exonu/phosph_ase_sf"/>
</dbReference>
<sequence length="238" mass="27685">MRESIVSQTVKNIRRQWHFCSNHSTSLSGRIVVMWDPAHISFEPVYVNEQALHGKVTLPNMQVINVSFIYGLCDSRARKKLWSDISFCARCFKKNPWTLLGDFNVTRFTHEHNNNGRVTKAMEEFNSAIRYAELEDLRSTGFKFTWNNMRSGSAAISKKLDRALGNWEWFRIFGDSYAHTYNQGISYHSPISIQMRQQVQTAGRPFKFLNFWAQHPDFLGIVRHIWSQAHVGSPLQII</sequence>
<gene>
    <name evidence="1" type="ORF">CFOL_v3_35866</name>
</gene>
<dbReference type="InParanoid" id="A0A1Q3DJ16"/>
<dbReference type="PANTHER" id="PTHR33710">
    <property type="entry name" value="BNAC02G09200D PROTEIN"/>
    <property type="match status" value="1"/>
</dbReference>
<dbReference type="Gene3D" id="3.60.10.10">
    <property type="entry name" value="Endonuclease/exonuclease/phosphatase"/>
    <property type="match status" value="1"/>
</dbReference>
<protein>
    <submittedName>
        <fullName evidence="1">Exo_endo_phos domain-containing protein</fullName>
    </submittedName>
</protein>
<proteinExistence type="predicted"/>
<evidence type="ECO:0000313" key="2">
    <source>
        <dbReference type="Proteomes" id="UP000187406"/>
    </source>
</evidence>
<dbReference type="AlphaFoldDB" id="A0A1Q3DJ16"/>
<dbReference type="PANTHER" id="PTHR33710:SF71">
    <property type="entry name" value="ENDONUCLEASE_EXONUCLEASE_PHOSPHATASE DOMAIN-CONTAINING PROTEIN"/>
    <property type="match status" value="1"/>
</dbReference>
<comment type="caution">
    <text evidence="1">The sequence shown here is derived from an EMBL/GenBank/DDBJ whole genome shotgun (WGS) entry which is preliminary data.</text>
</comment>
<reference evidence="2" key="1">
    <citation type="submission" date="2016-04" db="EMBL/GenBank/DDBJ databases">
        <title>Cephalotus genome sequencing.</title>
        <authorList>
            <person name="Fukushima K."/>
            <person name="Hasebe M."/>
            <person name="Fang X."/>
        </authorList>
    </citation>
    <scope>NUCLEOTIDE SEQUENCE [LARGE SCALE GENOMIC DNA]</scope>
    <source>
        <strain evidence="2">cv. St1</strain>
    </source>
</reference>
<organism evidence="1 2">
    <name type="scientific">Cephalotus follicularis</name>
    <name type="common">Albany pitcher plant</name>
    <dbReference type="NCBI Taxonomy" id="3775"/>
    <lineage>
        <taxon>Eukaryota</taxon>
        <taxon>Viridiplantae</taxon>
        <taxon>Streptophyta</taxon>
        <taxon>Embryophyta</taxon>
        <taxon>Tracheophyta</taxon>
        <taxon>Spermatophyta</taxon>
        <taxon>Magnoliopsida</taxon>
        <taxon>eudicotyledons</taxon>
        <taxon>Gunneridae</taxon>
        <taxon>Pentapetalae</taxon>
        <taxon>rosids</taxon>
        <taxon>fabids</taxon>
        <taxon>Oxalidales</taxon>
        <taxon>Cephalotaceae</taxon>
        <taxon>Cephalotus</taxon>
    </lineage>
</organism>
<dbReference type="EMBL" id="BDDD01010060">
    <property type="protein sequence ID" value="GAV92487.1"/>
    <property type="molecule type" value="Genomic_DNA"/>
</dbReference>
<evidence type="ECO:0000313" key="1">
    <source>
        <dbReference type="EMBL" id="GAV92487.1"/>
    </source>
</evidence>
<dbReference type="OrthoDB" id="1746429at2759"/>